<dbReference type="PROSITE" id="PS50181">
    <property type="entry name" value="FBOX"/>
    <property type="match status" value="1"/>
</dbReference>
<proteinExistence type="predicted"/>
<name>A0A8H8CGR2_PSICU</name>
<dbReference type="AlphaFoldDB" id="A0A8H8CGR2"/>
<accession>A0A8H8CGR2</accession>
<protein>
    <recommendedName>
        <fullName evidence="1">F-box domain-containing protein</fullName>
    </recommendedName>
</protein>
<dbReference type="InterPro" id="IPR036047">
    <property type="entry name" value="F-box-like_dom_sf"/>
</dbReference>
<dbReference type="SUPFAM" id="SSF81383">
    <property type="entry name" value="F-box domain"/>
    <property type="match status" value="1"/>
</dbReference>
<dbReference type="OrthoDB" id="2915292at2759"/>
<evidence type="ECO:0000313" key="2">
    <source>
        <dbReference type="EMBL" id="KAG5164224.1"/>
    </source>
</evidence>
<evidence type="ECO:0000259" key="1">
    <source>
        <dbReference type="PROSITE" id="PS50181"/>
    </source>
</evidence>
<sequence>MVELPTELWLRIIHFVPDEHLFRLASVDRLFLDQATDRRYRHFIIDDDRPQILLGKLAKHQDSSIAGRVRSLTIHPMAIRSACLRSGKGVKNRVRPAKNQYWPNDFRYRTAKYPIEEDVGLADKILDLLANLSNIDEFAVEWDQGVADELPFCLPLLNAIWPIFHNNLRVIKLDMILRHMAAMVSPLTGLDRVQEVSLHFTTTDDTRLASLGGTGYDPKDAFSQLSAFLNRLSPSLKAMTISSSGHLDFSSLYNNLTYFPRLISLSILLPCDPRHVVDPKGLGRFLRVHNRVERLNFTPKHCCCQSKQDPGATPGHISPEDWLSRVFENVIFSNLHSLELGLNVCAGGKRVMLAVPRVAGAAKNVKCLIITGCIIALEDLRLLLEPFSPAVGGTSPRTLVLEVRVLDVALLDLLADLLPGLEMLHLTYRWLNCFDCINAAEFTEQLRSRVYEQWKLSQLVLCCSRKYDDDQWPSRLAFAPSLPNLH</sequence>
<comment type="caution">
    <text evidence="2">The sequence shown here is derived from an EMBL/GenBank/DDBJ whole genome shotgun (WGS) entry which is preliminary data.</text>
</comment>
<dbReference type="EMBL" id="JAFIQS010000012">
    <property type="protein sequence ID" value="KAG5164224.1"/>
    <property type="molecule type" value="Genomic_DNA"/>
</dbReference>
<organism evidence="2">
    <name type="scientific">Psilocybe cubensis</name>
    <name type="common">Psychedelic mushroom</name>
    <name type="synonym">Stropharia cubensis</name>
    <dbReference type="NCBI Taxonomy" id="181762"/>
    <lineage>
        <taxon>Eukaryota</taxon>
        <taxon>Fungi</taxon>
        <taxon>Dikarya</taxon>
        <taxon>Basidiomycota</taxon>
        <taxon>Agaricomycotina</taxon>
        <taxon>Agaricomycetes</taxon>
        <taxon>Agaricomycetidae</taxon>
        <taxon>Agaricales</taxon>
        <taxon>Agaricineae</taxon>
        <taxon>Strophariaceae</taxon>
        <taxon>Psilocybe</taxon>
    </lineage>
</organism>
<gene>
    <name evidence="2" type="ORF">JR316_010724</name>
</gene>
<feature type="domain" description="F-box" evidence="1">
    <location>
        <begin position="1"/>
        <end position="43"/>
    </location>
</feature>
<dbReference type="InterPro" id="IPR001810">
    <property type="entry name" value="F-box_dom"/>
</dbReference>
<reference evidence="2" key="1">
    <citation type="submission" date="2021-02" db="EMBL/GenBank/DDBJ databases">
        <title>Psilocybe cubensis genome.</title>
        <authorList>
            <person name="Mckernan K.J."/>
            <person name="Crawford S."/>
            <person name="Trippe A."/>
            <person name="Kane L.T."/>
            <person name="Mclaughlin S."/>
        </authorList>
    </citation>
    <scope>NUCLEOTIDE SEQUENCE [LARGE SCALE GENOMIC DNA]</scope>
    <source>
        <strain evidence="2">MGC-MH-2018</strain>
    </source>
</reference>